<dbReference type="GO" id="GO:0005783">
    <property type="term" value="C:endoplasmic reticulum"/>
    <property type="evidence" value="ECO:0007669"/>
    <property type="project" value="TreeGrafter"/>
</dbReference>
<dbReference type="InterPro" id="IPR001594">
    <property type="entry name" value="Palmitoyltrfase_DHHC"/>
</dbReference>
<feature type="transmembrane region" description="Helical" evidence="11">
    <location>
        <begin position="335"/>
        <end position="362"/>
    </location>
</feature>
<keyword evidence="3 11" id="KW-0808">Transferase</keyword>
<keyword evidence="7" id="KW-0564">Palmitate</keyword>
<dbReference type="GO" id="GO:0005794">
    <property type="term" value="C:Golgi apparatus"/>
    <property type="evidence" value="ECO:0007669"/>
    <property type="project" value="TreeGrafter"/>
</dbReference>
<evidence type="ECO:0000256" key="2">
    <source>
        <dbReference type="ARBA" id="ARBA00008574"/>
    </source>
</evidence>
<proteinExistence type="inferred from homology"/>
<sequence>MRGPYPCIPALDLDATVGFSSAPAPCPKLRLAGAPTSLTASEGRESPAAAVLAAAWLCRRWLGRRRAAWLCRRWLGRRRGGGGEEGVGGGAACFAARVAPGGGATERMQILSISKMEKRRQTGHKVKRFLFGGRLIFGPDAKSLLVSVSLIVVPVLVFCVFVARHLRHQFSTYNAGYAIPAVAVLFMIYVLTLLFITSAQDPGIVPRASHPPEEEFAYGNPLNGGTPGRLQFPRVKEIMVNGMLVKVKYCDTCMIYRPPRCSHCSICNNCVERFDHHCPWVGQCIGQRNYRFFFLFVSSSTLLCIYVFAMSALYIKFLMEEGYPTVWKALKHSPASLVLMIYCFIALWFVGGLTGFHSYLICTNQTTYENFRYRSDNRPNVYDQGCLNNCLGVFCSKTKPSKHKFRAYVQEEVRAPVVNFGRQMEEEPAGGPRAKVEDDLEIGSDLLQISQRRNYGDVDLEMGSQDCSEMEGIPNAKLAIGSESQIPAIGSEVRVRHSSWDRRSGNWDMSLDVIGRSASDVIRRSASGHEAAPPFQTETH</sequence>
<dbReference type="PROSITE" id="PS50216">
    <property type="entry name" value="DHHC"/>
    <property type="match status" value="1"/>
</dbReference>
<evidence type="ECO:0000256" key="10">
    <source>
        <dbReference type="ARBA" id="ARBA00048048"/>
    </source>
</evidence>
<comment type="domain">
    <text evidence="11">The DHHC domain is required for palmitoyltransferase activity.</text>
</comment>
<dbReference type="EnsemblPlants" id="ONIVA05G18710.1">
    <property type="protein sequence ID" value="ONIVA05G18710.1"/>
    <property type="gene ID" value="ONIVA05G18710"/>
</dbReference>
<dbReference type="AlphaFoldDB" id="A0A0E0HF06"/>
<dbReference type="Gramene" id="ONIVA05G18710.1">
    <property type="protein sequence ID" value="ONIVA05G18710.1"/>
    <property type="gene ID" value="ONIVA05G18710"/>
</dbReference>
<keyword evidence="8" id="KW-0449">Lipoprotein</keyword>
<comment type="similarity">
    <text evidence="2 11">Belongs to the DHHC palmitoyltransferase family.</text>
</comment>
<protein>
    <recommendedName>
        <fullName evidence="11">S-acyltransferase</fullName>
        <ecNumber evidence="11">2.3.1.225</ecNumber>
    </recommendedName>
    <alternativeName>
        <fullName evidence="11">Palmitoyltransferase</fullName>
    </alternativeName>
</protein>
<feature type="domain" description="Palmitoyltransferase DHHC" evidence="12">
    <location>
        <begin position="248"/>
        <end position="372"/>
    </location>
</feature>
<evidence type="ECO:0000256" key="9">
    <source>
        <dbReference type="ARBA" id="ARBA00023315"/>
    </source>
</evidence>
<dbReference type="InterPro" id="IPR039859">
    <property type="entry name" value="PFA4/ZDH16/20/ERF2-like"/>
</dbReference>
<dbReference type="PANTHER" id="PTHR22883:SF43">
    <property type="entry name" value="PALMITOYLTRANSFERASE APP"/>
    <property type="match status" value="1"/>
</dbReference>
<keyword evidence="5 11" id="KW-1133">Transmembrane helix</keyword>
<keyword evidence="9 11" id="KW-0012">Acyltransferase</keyword>
<dbReference type="Pfam" id="PF01529">
    <property type="entry name" value="DHHC"/>
    <property type="match status" value="1"/>
</dbReference>
<accession>A0A0E0HF06</accession>
<evidence type="ECO:0000256" key="3">
    <source>
        <dbReference type="ARBA" id="ARBA00022679"/>
    </source>
</evidence>
<evidence type="ECO:0000256" key="8">
    <source>
        <dbReference type="ARBA" id="ARBA00023288"/>
    </source>
</evidence>
<evidence type="ECO:0000313" key="14">
    <source>
        <dbReference type="Proteomes" id="UP000006591"/>
    </source>
</evidence>
<evidence type="ECO:0000259" key="12">
    <source>
        <dbReference type="Pfam" id="PF01529"/>
    </source>
</evidence>
<comment type="catalytic activity">
    <reaction evidence="10 11">
        <text>L-cysteinyl-[protein] + hexadecanoyl-CoA = S-hexadecanoyl-L-cysteinyl-[protein] + CoA</text>
        <dbReference type="Rhea" id="RHEA:36683"/>
        <dbReference type="Rhea" id="RHEA-COMP:10131"/>
        <dbReference type="Rhea" id="RHEA-COMP:11032"/>
        <dbReference type="ChEBI" id="CHEBI:29950"/>
        <dbReference type="ChEBI" id="CHEBI:57287"/>
        <dbReference type="ChEBI" id="CHEBI:57379"/>
        <dbReference type="ChEBI" id="CHEBI:74151"/>
        <dbReference type="EC" id="2.3.1.225"/>
    </reaction>
</comment>
<evidence type="ECO:0000256" key="11">
    <source>
        <dbReference type="RuleBase" id="RU079119"/>
    </source>
</evidence>
<dbReference type="GO" id="GO:0019706">
    <property type="term" value="F:protein-cysteine S-palmitoyltransferase activity"/>
    <property type="evidence" value="ECO:0007669"/>
    <property type="project" value="UniProtKB-EC"/>
</dbReference>
<evidence type="ECO:0000256" key="4">
    <source>
        <dbReference type="ARBA" id="ARBA00022692"/>
    </source>
</evidence>
<evidence type="ECO:0000313" key="13">
    <source>
        <dbReference type="EnsemblPlants" id="ONIVA05G18710.1"/>
    </source>
</evidence>
<reference evidence="13" key="2">
    <citation type="submission" date="2018-04" db="EMBL/GenBank/DDBJ databases">
        <title>OnivRS2 (Oryza nivara Reference Sequence Version 2).</title>
        <authorList>
            <person name="Zhang J."/>
            <person name="Kudrna D."/>
            <person name="Lee S."/>
            <person name="Talag J."/>
            <person name="Rajasekar S."/>
            <person name="Welchert J."/>
            <person name="Hsing Y.-I."/>
            <person name="Wing R.A."/>
        </authorList>
    </citation>
    <scope>NUCLEOTIDE SEQUENCE [LARGE SCALE GENOMIC DNA]</scope>
    <source>
        <strain evidence="13">SL10</strain>
    </source>
</reference>
<dbReference type="Proteomes" id="UP000006591">
    <property type="component" value="Chromosome 5"/>
</dbReference>
<feature type="transmembrane region" description="Helical" evidence="11">
    <location>
        <begin position="175"/>
        <end position="197"/>
    </location>
</feature>
<evidence type="ECO:0000256" key="1">
    <source>
        <dbReference type="ARBA" id="ARBA00004127"/>
    </source>
</evidence>
<reference evidence="13" key="1">
    <citation type="submission" date="2015-04" db="UniProtKB">
        <authorList>
            <consortium name="EnsemblPlants"/>
        </authorList>
    </citation>
    <scope>IDENTIFICATION</scope>
    <source>
        <strain evidence="13">SL10</strain>
    </source>
</reference>
<comment type="subcellular location">
    <subcellularLocation>
        <location evidence="1">Endomembrane system</location>
        <topology evidence="1">Multi-pass membrane protein</topology>
    </subcellularLocation>
</comment>
<keyword evidence="6 11" id="KW-0472">Membrane</keyword>
<dbReference type="PANTHER" id="PTHR22883">
    <property type="entry name" value="ZINC FINGER DHHC DOMAIN CONTAINING PROTEIN"/>
    <property type="match status" value="1"/>
</dbReference>
<keyword evidence="14" id="KW-1185">Reference proteome</keyword>
<dbReference type="STRING" id="4536.A0A0E0HF06"/>
<dbReference type="OMA" id="MATTWER"/>
<keyword evidence="4 11" id="KW-0812">Transmembrane</keyword>
<evidence type="ECO:0000256" key="6">
    <source>
        <dbReference type="ARBA" id="ARBA00023136"/>
    </source>
</evidence>
<feature type="transmembrane region" description="Helical" evidence="11">
    <location>
        <begin position="144"/>
        <end position="163"/>
    </location>
</feature>
<dbReference type="GO" id="GO:0006612">
    <property type="term" value="P:protein targeting to membrane"/>
    <property type="evidence" value="ECO:0007669"/>
    <property type="project" value="TreeGrafter"/>
</dbReference>
<evidence type="ECO:0000256" key="5">
    <source>
        <dbReference type="ARBA" id="ARBA00022989"/>
    </source>
</evidence>
<dbReference type="EC" id="2.3.1.225" evidence="11"/>
<dbReference type="eggNOG" id="KOG1311">
    <property type="taxonomic scope" value="Eukaryota"/>
</dbReference>
<feature type="transmembrane region" description="Helical" evidence="11">
    <location>
        <begin position="292"/>
        <end position="315"/>
    </location>
</feature>
<name>A0A0E0HF06_ORYNI</name>
<evidence type="ECO:0000256" key="7">
    <source>
        <dbReference type="ARBA" id="ARBA00023139"/>
    </source>
</evidence>
<organism evidence="13">
    <name type="scientific">Oryza nivara</name>
    <name type="common">Indian wild rice</name>
    <name type="synonym">Oryza sativa f. spontanea</name>
    <dbReference type="NCBI Taxonomy" id="4536"/>
    <lineage>
        <taxon>Eukaryota</taxon>
        <taxon>Viridiplantae</taxon>
        <taxon>Streptophyta</taxon>
        <taxon>Embryophyta</taxon>
        <taxon>Tracheophyta</taxon>
        <taxon>Spermatophyta</taxon>
        <taxon>Magnoliopsida</taxon>
        <taxon>Liliopsida</taxon>
        <taxon>Poales</taxon>
        <taxon>Poaceae</taxon>
        <taxon>BOP clade</taxon>
        <taxon>Oryzoideae</taxon>
        <taxon>Oryzeae</taxon>
        <taxon>Oryzinae</taxon>
        <taxon>Oryza</taxon>
    </lineage>
</organism>